<dbReference type="AlphaFoldDB" id="A0A9E8M2I8"/>
<accession>A0A9E8M2I8</accession>
<gene>
    <name evidence="1" type="ORF">OE105_04565</name>
</gene>
<dbReference type="EMBL" id="CP106877">
    <property type="protein sequence ID" value="WAA13391.1"/>
    <property type="molecule type" value="Genomic_DNA"/>
</dbReference>
<dbReference type="RefSeq" id="WP_275421555.1">
    <property type="nucleotide sequence ID" value="NZ_CP106877.1"/>
</dbReference>
<evidence type="ECO:0000313" key="1">
    <source>
        <dbReference type="EMBL" id="WAA13391.1"/>
    </source>
</evidence>
<dbReference type="KEGG" id="fhl:OE105_04565"/>
<proteinExistence type="predicted"/>
<dbReference type="Proteomes" id="UP001164726">
    <property type="component" value="Chromosome"/>
</dbReference>
<protein>
    <submittedName>
        <fullName evidence="1">Uncharacterized protein</fullName>
    </submittedName>
</protein>
<keyword evidence="2" id="KW-1185">Reference proteome</keyword>
<name>A0A9E8M2I8_9BACI</name>
<organism evidence="1 2">
    <name type="scientific">Fervidibacillus halotolerans</name>
    <dbReference type="NCBI Taxonomy" id="2980027"/>
    <lineage>
        <taxon>Bacteria</taxon>
        <taxon>Bacillati</taxon>
        <taxon>Bacillota</taxon>
        <taxon>Bacilli</taxon>
        <taxon>Bacillales</taxon>
        <taxon>Bacillaceae</taxon>
        <taxon>Fervidibacillus</taxon>
    </lineage>
</organism>
<reference evidence="1" key="1">
    <citation type="submission" date="2022-09" db="EMBL/GenBank/DDBJ databases">
        <title>Complete Genomes of Fervidibacillus albus and Fervidibacillus halotolerans isolated from tidal flat sediments.</title>
        <authorList>
            <person name="Kwon K.K."/>
            <person name="Yang S.-H."/>
            <person name="Park M.J."/>
            <person name="Oh H.-M."/>
        </authorList>
    </citation>
    <scope>NUCLEOTIDE SEQUENCE</scope>
    <source>
        <strain evidence="1">MEBiC13594</strain>
    </source>
</reference>
<sequence>MEAKEKVVIWYKDADNSIIANFFDAYRLFDDVYITLFQGSGEFAAIGTLKPSNLYKNCAEIDEIITTFTNRFDVDKLINKFNSLTAADLLRLIEAEGVEELW</sequence>
<evidence type="ECO:0000313" key="2">
    <source>
        <dbReference type="Proteomes" id="UP001164726"/>
    </source>
</evidence>